<reference evidence="3 4" key="1">
    <citation type="journal article" date="2013" name="Genome Announc.">
        <title>Draft Genome Sequence of Arthrobacter crystallopoietes Strain BAB-32, Revealing Genes for Bioremediation.</title>
        <authorList>
            <person name="Joshi M.N."/>
            <person name="Pandit A.S."/>
            <person name="Sharma A."/>
            <person name="Pandya R.V."/>
            <person name="Desai S.M."/>
            <person name="Saxena A.K."/>
            <person name="Bagatharia S.B."/>
        </authorList>
    </citation>
    <scope>NUCLEOTIDE SEQUENCE [LARGE SCALE GENOMIC DNA]</scope>
    <source>
        <strain evidence="3 4">BAB-32</strain>
    </source>
</reference>
<dbReference type="InterPro" id="IPR029058">
    <property type="entry name" value="AB_hydrolase_fold"/>
</dbReference>
<gene>
    <name evidence="3" type="ORF">D477_007354</name>
</gene>
<feature type="region of interest" description="Disordered" evidence="1">
    <location>
        <begin position="272"/>
        <end position="309"/>
    </location>
</feature>
<accession>N1V0P2</accession>
<dbReference type="SUPFAM" id="SSF53474">
    <property type="entry name" value="alpha/beta-Hydrolases"/>
    <property type="match status" value="1"/>
</dbReference>
<dbReference type="RefSeq" id="WP_005268320.1">
    <property type="nucleotide sequence ID" value="NZ_ANPE02000097.1"/>
</dbReference>
<dbReference type="GO" id="GO:0046503">
    <property type="term" value="P:glycerolipid catabolic process"/>
    <property type="evidence" value="ECO:0007669"/>
    <property type="project" value="TreeGrafter"/>
</dbReference>
<dbReference type="AlphaFoldDB" id="N1V0P2"/>
<protein>
    <submittedName>
        <fullName evidence="3">Hydrolase</fullName>
    </submittedName>
</protein>
<dbReference type="InterPro" id="IPR000073">
    <property type="entry name" value="AB_hydrolase_1"/>
</dbReference>
<comment type="caution">
    <text evidence="3">The sequence shown here is derived from an EMBL/GenBank/DDBJ whole genome shotgun (WGS) entry which is preliminary data.</text>
</comment>
<dbReference type="EMBL" id="ANPE02000097">
    <property type="protein sequence ID" value="EMY34875.1"/>
    <property type="molecule type" value="Genomic_DNA"/>
</dbReference>
<proteinExistence type="predicted"/>
<dbReference type="GO" id="GO:0004806">
    <property type="term" value="F:triacylglycerol lipase activity"/>
    <property type="evidence" value="ECO:0007669"/>
    <property type="project" value="TreeGrafter"/>
</dbReference>
<dbReference type="PRINTS" id="PR00111">
    <property type="entry name" value="ABHYDROLASE"/>
</dbReference>
<evidence type="ECO:0000259" key="2">
    <source>
        <dbReference type="Pfam" id="PF00561"/>
    </source>
</evidence>
<organism evidence="3 4">
    <name type="scientific">Arthrobacter crystallopoietes BAB-32</name>
    <dbReference type="NCBI Taxonomy" id="1246476"/>
    <lineage>
        <taxon>Bacteria</taxon>
        <taxon>Bacillati</taxon>
        <taxon>Actinomycetota</taxon>
        <taxon>Actinomycetes</taxon>
        <taxon>Micrococcales</taxon>
        <taxon>Micrococcaceae</taxon>
        <taxon>Crystallibacter</taxon>
    </lineage>
</organism>
<dbReference type="Pfam" id="PF00561">
    <property type="entry name" value="Abhydrolase_1"/>
    <property type="match status" value="1"/>
</dbReference>
<dbReference type="Gene3D" id="3.40.50.1820">
    <property type="entry name" value="alpha/beta hydrolase"/>
    <property type="match status" value="1"/>
</dbReference>
<name>N1V0P2_9MICC</name>
<keyword evidence="4" id="KW-1185">Reference proteome</keyword>
<feature type="domain" description="AB hydrolase-1" evidence="2">
    <location>
        <begin position="23"/>
        <end position="252"/>
    </location>
</feature>
<feature type="compositionally biased region" description="Basic and acidic residues" evidence="1">
    <location>
        <begin position="299"/>
        <end position="309"/>
    </location>
</feature>
<sequence length="309" mass="34009">MPYADTGSARLYYELTGPNQGEPLLLIHGLGEQLIGWYPGFCQALLEQGFRLILIDNRDTGLSSKHPGVEYTLVDMANDIAGLLDVLKIQSVHVVGQSMGGMIGQILAITHPKLVQSLCLIYSAPDPAYLLEDDEEVRALLDQEPAHDRESAIRQWISSEQISGLEGFEEDWIEEFAAAIYDRSYCPDGFERQARALRSCPDLSLQLPHLRMPTAVIHGRDDRLISFRGGIASAVAIPNSELHIYAEMGHQIIPELWEDFVRVIGRNARRAPLSSDFQPGSGPSDEPNAQAAGTPAESTIRRGGSDGHR</sequence>
<dbReference type="Proteomes" id="UP000010729">
    <property type="component" value="Unassembled WGS sequence"/>
</dbReference>
<keyword evidence="3" id="KW-0378">Hydrolase</keyword>
<evidence type="ECO:0000313" key="4">
    <source>
        <dbReference type="Proteomes" id="UP000010729"/>
    </source>
</evidence>
<evidence type="ECO:0000256" key="1">
    <source>
        <dbReference type="SAM" id="MobiDB-lite"/>
    </source>
</evidence>
<dbReference type="PANTHER" id="PTHR43433:SF5">
    <property type="entry name" value="AB HYDROLASE-1 DOMAIN-CONTAINING PROTEIN"/>
    <property type="match status" value="1"/>
</dbReference>
<dbReference type="InterPro" id="IPR050471">
    <property type="entry name" value="AB_hydrolase"/>
</dbReference>
<dbReference type="PANTHER" id="PTHR43433">
    <property type="entry name" value="HYDROLASE, ALPHA/BETA FOLD FAMILY PROTEIN"/>
    <property type="match status" value="1"/>
</dbReference>
<evidence type="ECO:0000313" key="3">
    <source>
        <dbReference type="EMBL" id="EMY34875.1"/>
    </source>
</evidence>